<comment type="function">
    <text evidence="10">Required for the accumulation of coenzyme A in the mitochondrial matrix.</text>
</comment>
<dbReference type="EMBL" id="QJKJ01007114">
    <property type="protein sequence ID" value="RDX84208.1"/>
    <property type="molecule type" value="Genomic_DNA"/>
</dbReference>
<dbReference type="AlphaFoldDB" id="A0A371G0Y3"/>
<reference evidence="13" key="1">
    <citation type="submission" date="2018-05" db="EMBL/GenBank/DDBJ databases">
        <title>Draft genome of Mucuna pruriens seed.</title>
        <authorList>
            <person name="Nnadi N.E."/>
            <person name="Vos R."/>
            <person name="Hasami M.H."/>
            <person name="Devisetty U.K."/>
            <person name="Aguiy J.C."/>
        </authorList>
    </citation>
    <scope>NUCLEOTIDE SEQUENCE [LARGE SCALE GENOMIC DNA]</scope>
    <source>
        <strain evidence="13">JCA_2017</strain>
    </source>
</reference>
<organism evidence="13 14">
    <name type="scientific">Mucuna pruriens</name>
    <name type="common">Velvet bean</name>
    <name type="synonym">Dolichos pruriens</name>
    <dbReference type="NCBI Taxonomy" id="157652"/>
    <lineage>
        <taxon>Eukaryota</taxon>
        <taxon>Viridiplantae</taxon>
        <taxon>Streptophyta</taxon>
        <taxon>Embryophyta</taxon>
        <taxon>Tracheophyta</taxon>
        <taxon>Spermatophyta</taxon>
        <taxon>Magnoliopsida</taxon>
        <taxon>eudicotyledons</taxon>
        <taxon>Gunneridae</taxon>
        <taxon>Pentapetalae</taxon>
        <taxon>rosids</taxon>
        <taxon>fabids</taxon>
        <taxon>Fabales</taxon>
        <taxon>Fabaceae</taxon>
        <taxon>Papilionoideae</taxon>
        <taxon>50 kb inversion clade</taxon>
        <taxon>NPAAA clade</taxon>
        <taxon>indigoferoid/millettioid clade</taxon>
        <taxon>Phaseoleae</taxon>
        <taxon>Mucuna</taxon>
    </lineage>
</organism>
<keyword evidence="4 11" id="KW-0812">Transmembrane</keyword>
<comment type="subcellular location">
    <subcellularLocation>
        <location evidence="1">Mitochondrion inner membrane</location>
        <topology evidence="1">Multi-pass membrane protein</topology>
    </subcellularLocation>
</comment>
<dbReference type="Proteomes" id="UP000257109">
    <property type="component" value="Unassembled WGS sequence"/>
</dbReference>
<evidence type="ECO:0000256" key="12">
    <source>
        <dbReference type="RuleBase" id="RU000488"/>
    </source>
</evidence>
<gene>
    <name evidence="13" type="primary">COAC2</name>
    <name evidence="13" type="ORF">CR513_34776</name>
</gene>
<dbReference type="PRINTS" id="PR00926">
    <property type="entry name" value="MITOCARRIER"/>
</dbReference>
<accession>A0A371G0Y3</accession>
<evidence type="ECO:0000313" key="13">
    <source>
        <dbReference type="EMBL" id="RDX84208.1"/>
    </source>
</evidence>
<dbReference type="GO" id="GO:0005743">
    <property type="term" value="C:mitochondrial inner membrane"/>
    <property type="evidence" value="ECO:0007669"/>
    <property type="project" value="UniProtKB-SubCell"/>
</dbReference>
<evidence type="ECO:0000313" key="14">
    <source>
        <dbReference type="Proteomes" id="UP000257109"/>
    </source>
</evidence>
<comment type="caution">
    <text evidence="13">The sequence shown here is derived from an EMBL/GenBank/DDBJ whole genome shotgun (WGS) entry which is preliminary data.</text>
</comment>
<dbReference type="STRING" id="157652.A0A371G0Y3"/>
<feature type="repeat" description="Solcar" evidence="11">
    <location>
        <begin position="21"/>
        <end position="107"/>
    </location>
</feature>
<evidence type="ECO:0000256" key="3">
    <source>
        <dbReference type="ARBA" id="ARBA00022448"/>
    </source>
</evidence>
<keyword evidence="9 11" id="KW-0472">Membrane</keyword>
<dbReference type="Gene3D" id="1.50.40.10">
    <property type="entry name" value="Mitochondrial carrier domain"/>
    <property type="match status" value="1"/>
</dbReference>
<dbReference type="OrthoDB" id="270584at2759"/>
<dbReference type="InterPro" id="IPR002067">
    <property type="entry name" value="MCP"/>
</dbReference>
<dbReference type="InterPro" id="IPR018108">
    <property type="entry name" value="MCP_transmembrane"/>
</dbReference>
<evidence type="ECO:0000256" key="8">
    <source>
        <dbReference type="ARBA" id="ARBA00023128"/>
    </source>
</evidence>
<dbReference type="InterPro" id="IPR023395">
    <property type="entry name" value="MCP_dom_sf"/>
</dbReference>
<evidence type="ECO:0000256" key="10">
    <source>
        <dbReference type="ARBA" id="ARBA00055062"/>
    </source>
</evidence>
<dbReference type="PANTHER" id="PTHR24089">
    <property type="entry name" value="SOLUTE CARRIER FAMILY 25"/>
    <property type="match status" value="1"/>
</dbReference>
<dbReference type="GO" id="GO:1990559">
    <property type="term" value="P:mitochondrial coenzyme A transmembrane transport"/>
    <property type="evidence" value="ECO:0007669"/>
    <property type="project" value="UniProtKB-ARBA"/>
</dbReference>
<evidence type="ECO:0000256" key="9">
    <source>
        <dbReference type="ARBA" id="ARBA00023136"/>
    </source>
</evidence>
<feature type="repeat" description="Solcar" evidence="11">
    <location>
        <begin position="117"/>
        <end position="216"/>
    </location>
</feature>
<evidence type="ECO:0000256" key="11">
    <source>
        <dbReference type="PROSITE-ProRule" id="PRU00282"/>
    </source>
</evidence>
<keyword evidence="3 12" id="KW-0813">Transport</keyword>
<dbReference type="SUPFAM" id="SSF103506">
    <property type="entry name" value="Mitochondrial carrier"/>
    <property type="match status" value="1"/>
</dbReference>
<dbReference type="PROSITE" id="PS50920">
    <property type="entry name" value="SOLCAR"/>
    <property type="match status" value="3"/>
</dbReference>
<evidence type="ECO:0000256" key="1">
    <source>
        <dbReference type="ARBA" id="ARBA00004448"/>
    </source>
</evidence>
<dbReference type="GO" id="GO:0015228">
    <property type="term" value="F:coenzyme A transmembrane transporter activity"/>
    <property type="evidence" value="ECO:0007669"/>
    <property type="project" value="UniProtKB-ARBA"/>
</dbReference>
<keyword evidence="14" id="KW-1185">Reference proteome</keyword>
<comment type="similarity">
    <text evidence="2 12">Belongs to the mitochondrial carrier (TC 2.A.29) family.</text>
</comment>
<name>A0A371G0Y3_MUCPR</name>
<keyword evidence="7" id="KW-1133">Transmembrane helix</keyword>
<evidence type="ECO:0000256" key="5">
    <source>
        <dbReference type="ARBA" id="ARBA00022737"/>
    </source>
</evidence>
<proteinExistence type="inferred from homology"/>
<sequence length="408" mass="45687">MAKQRQDRDDDDAKGVVDLMPLFAKELLAGGVAGGFAKTVVAPLERVKILFQTRRAEFQSTGLSGSAIRIAKTEGLLGFYRGNGASVARIIPYAAIHYMSYEEYRRWIMQTFPGVWQGPTLDLVAGSLSGGTAVLFTYPLDLIRTKLAYQIVSPTKLNASGMVNNEQVYRGILDCLSKTYREGGIRGLYRGVAPTLVGIFPYAGLKFYFYEEMKRHVPEEYNKSIMAKLTCGSVAGLLGQTFTYPLEVVRRQMQVQKLLPSDSAELKGTLKSIVLIAQKQGWKQLFSGLSINYIKVVPSVAIGFTVYDTMKLYLRVPSRDEAGVEVVTNKRISQPSSHSTLHSFKLYSEMETASFLEVWEVYQQRLLKDRDTLTTPLHDLQDLNLHEFVQNIEETPKPQLQAQLVSSQ</sequence>
<feature type="repeat" description="Solcar" evidence="11">
    <location>
        <begin position="223"/>
        <end position="313"/>
    </location>
</feature>
<evidence type="ECO:0000256" key="6">
    <source>
        <dbReference type="ARBA" id="ARBA00022792"/>
    </source>
</evidence>
<dbReference type="PRINTS" id="PR00928">
    <property type="entry name" value="GRAVESDC"/>
</dbReference>
<protein>
    <submittedName>
        <fullName evidence="13">Mitochondrial carrier protein CoAc2</fullName>
    </submittedName>
</protein>
<dbReference type="InterPro" id="IPR002167">
    <property type="entry name" value="GDC-like"/>
</dbReference>
<dbReference type="FunFam" id="1.50.40.10:FF:000014">
    <property type="entry name" value="mitochondrial coenzyme A transporter SLC25A42"/>
    <property type="match status" value="1"/>
</dbReference>
<dbReference type="Pfam" id="PF00153">
    <property type="entry name" value="Mito_carr"/>
    <property type="match status" value="3"/>
</dbReference>
<evidence type="ECO:0000256" key="7">
    <source>
        <dbReference type="ARBA" id="ARBA00022989"/>
    </source>
</evidence>
<keyword evidence="8" id="KW-0496">Mitochondrion</keyword>
<evidence type="ECO:0000256" key="2">
    <source>
        <dbReference type="ARBA" id="ARBA00006375"/>
    </source>
</evidence>
<evidence type="ECO:0000256" key="4">
    <source>
        <dbReference type="ARBA" id="ARBA00022692"/>
    </source>
</evidence>
<keyword evidence="5" id="KW-0677">Repeat</keyword>
<keyword evidence="6" id="KW-0999">Mitochondrion inner membrane</keyword>